<dbReference type="SUPFAM" id="SSF53383">
    <property type="entry name" value="PLP-dependent transferases"/>
    <property type="match status" value="1"/>
</dbReference>
<dbReference type="OrthoDB" id="9810913at2"/>
<dbReference type="PIRSF" id="PIRSF000390">
    <property type="entry name" value="PLP_StrS"/>
    <property type="match status" value="1"/>
</dbReference>
<feature type="modified residue" description="N6-(pyridoxal phosphate)lysine" evidence="4">
    <location>
        <position position="193"/>
    </location>
</feature>
<name>A0A1X7JRE6_9BACT</name>
<evidence type="ECO:0000256" key="3">
    <source>
        <dbReference type="PIRSR" id="PIRSR000390-1"/>
    </source>
</evidence>
<accession>A0A1X7JRE6</accession>
<evidence type="ECO:0000256" key="2">
    <source>
        <dbReference type="ARBA" id="ARBA00037999"/>
    </source>
</evidence>
<protein>
    <submittedName>
        <fullName evidence="6">dTDP-4-amino-4,6-dideoxygalactose transaminase</fullName>
    </submittedName>
</protein>
<evidence type="ECO:0000313" key="6">
    <source>
        <dbReference type="EMBL" id="SMG30885.1"/>
    </source>
</evidence>
<proteinExistence type="inferred from homology"/>
<evidence type="ECO:0000313" key="7">
    <source>
        <dbReference type="Proteomes" id="UP000193355"/>
    </source>
</evidence>
<dbReference type="GO" id="GO:0000271">
    <property type="term" value="P:polysaccharide biosynthetic process"/>
    <property type="evidence" value="ECO:0007669"/>
    <property type="project" value="TreeGrafter"/>
</dbReference>
<dbReference type="GO" id="GO:0008483">
    <property type="term" value="F:transaminase activity"/>
    <property type="evidence" value="ECO:0007669"/>
    <property type="project" value="TreeGrafter"/>
</dbReference>
<dbReference type="AlphaFoldDB" id="A0A1X7JRE6"/>
<comment type="similarity">
    <text evidence="2 5">Belongs to the DegT/DnrJ/EryC1 family.</text>
</comment>
<dbReference type="Proteomes" id="UP000193355">
    <property type="component" value="Unassembled WGS sequence"/>
</dbReference>
<sequence>MTKRTLPTLDLKRGYARIKDEIDVAVKEVFESQYFIMGPTLSAFESDVERYLEVPRAIGCASGSDALLLALMALDLKPGDEVITTPYSFFATVSCITRLGATPVFADIDGDSYNVTAESVLSKVTERTKAFIPVHLFGQMVHLEKMRSELEGKGIAIIEDCAQSFGSWREIDGAPVRSGSYGVMGCFSFFPTKNLGCCGDGGMVVSRDQALADRLAKLRVHGAGTTYYHDEVGLNSRLDAIQAAILRVKLRHLDRWNEERRAAADRYKLLFAENDLLDLVTPPSEDEGNYHIYHQYVPRVQGDRDGLVDFLGKEGITSRVYYPVPLHLQRCFSFLGYGEGDCPVSEKLSRQSIALPIFPELEADEQEWVVSTIARFYGKN</sequence>
<dbReference type="InterPro" id="IPR015422">
    <property type="entry name" value="PyrdxlP-dep_Trfase_small"/>
</dbReference>
<evidence type="ECO:0000256" key="5">
    <source>
        <dbReference type="RuleBase" id="RU004508"/>
    </source>
</evidence>
<reference evidence="7" key="1">
    <citation type="submission" date="2017-04" db="EMBL/GenBank/DDBJ databases">
        <authorList>
            <person name="Varghese N."/>
            <person name="Submissions S."/>
        </authorList>
    </citation>
    <scope>NUCLEOTIDE SEQUENCE [LARGE SCALE GENOMIC DNA]</scope>
    <source>
        <strain evidence="7">USBA 82</strain>
    </source>
</reference>
<dbReference type="CDD" id="cd00616">
    <property type="entry name" value="AHBA_syn"/>
    <property type="match status" value="1"/>
</dbReference>
<dbReference type="Gene3D" id="3.90.1150.10">
    <property type="entry name" value="Aspartate Aminotransferase, domain 1"/>
    <property type="match status" value="1"/>
</dbReference>
<dbReference type="GO" id="GO:0030170">
    <property type="term" value="F:pyridoxal phosphate binding"/>
    <property type="evidence" value="ECO:0007669"/>
    <property type="project" value="TreeGrafter"/>
</dbReference>
<dbReference type="RefSeq" id="WP_085544652.1">
    <property type="nucleotide sequence ID" value="NZ_FXBB01000015.1"/>
</dbReference>
<dbReference type="PANTHER" id="PTHR30244">
    <property type="entry name" value="TRANSAMINASE"/>
    <property type="match status" value="1"/>
</dbReference>
<dbReference type="STRING" id="561720.SAMN06275492_11548"/>
<dbReference type="InterPro" id="IPR000653">
    <property type="entry name" value="DegT/StrS_aminotransferase"/>
</dbReference>
<evidence type="ECO:0000256" key="1">
    <source>
        <dbReference type="ARBA" id="ARBA00022898"/>
    </source>
</evidence>
<dbReference type="EMBL" id="FXBB01000015">
    <property type="protein sequence ID" value="SMG30885.1"/>
    <property type="molecule type" value="Genomic_DNA"/>
</dbReference>
<dbReference type="PANTHER" id="PTHR30244:SF36">
    <property type="entry name" value="3-OXO-GLUCOSE-6-PHOSPHATE:GLUTAMATE AMINOTRANSFERASE"/>
    <property type="match status" value="1"/>
</dbReference>
<keyword evidence="1 4" id="KW-0663">Pyridoxal phosphate</keyword>
<feature type="active site" description="Proton acceptor" evidence="3">
    <location>
        <position position="193"/>
    </location>
</feature>
<dbReference type="InterPro" id="IPR015421">
    <property type="entry name" value="PyrdxlP-dep_Trfase_major"/>
</dbReference>
<dbReference type="InterPro" id="IPR015424">
    <property type="entry name" value="PyrdxlP-dep_Trfase"/>
</dbReference>
<gene>
    <name evidence="6" type="ORF">SAMN06275492_11548</name>
</gene>
<organism evidence="6 7">
    <name type="scientific">Dethiosulfovibrio salsuginis</name>
    <dbReference type="NCBI Taxonomy" id="561720"/>
    <lineage>
        <taxon>Bacteria</taxon>
        <taxon>Thermotogati</taxon>
        <taxon>Synergistota</taxon>
        <taxon>Synergistia</taxon>
        <taxon>Synergistales</taxon>
        <taxon>Dethiosulfovibrionaceae</taxon>
        <taxon>Dethiosulfovibrio</taxon>
    </lineage>
</organism>
<evidence type="ECO:0000256" key="4">
    <source>
        <dbReference type="PIRSR" id="PIRSR000390-2"/>
    </source>
</evidence>
<dbReference type="Pfam" id="PF01041">
    <property type="entry name" value="DegT_DnrJ_EryC1"/>
    <property type="match status" value="1"/>
</dbReference>
<keyword evidence="7" id="KW-1185">Reference proteome</keyword>
<dbReference type="Gene3D" id="3.40.640.10">
    <property type="entry name" value="Type I PLP-dependent aspartate aminotransferase-like (Major domain)"/>
    <property type="match status" value="1"/>
</dbReference>